<dbReference type="EMBL" id="CP008706">
    <property type="protein sequence ID" value="AKA32236.1"/>
    <property type="molecule type" value="Genomic_DNA"/>
</dbReference>
<dbReference type="EMBL" id="RFDI01002547">
    <property type="protein sequence ID" value="RSR15178.1"/>
    <property type="molecule type" value="Genomic_DNA"/>
</dbReference>
<evidence type="ECO:0000313" key="2">
    <source>
        <dbReference type="EMBL" id="MQR49100.1"/>
    </source>
</evidence>
<evidence type="ECO:0000313" key="5">
    <source>
        <dbReference type="Proteomes" id="UP000032746"/>
    </source>
</evidence>
<sequence length="73" mass="8912">MELKPVKMHKMFRDFHEEKEIGYIGEYDEKHNLVAIYNTFKEKMQKIEGTYQWVLPSSGEIFFVEEDPLYSRY</sequence>
<evidence type="ECO:0000313" key="1">
    <source>
        <dbReference type="EMBL" id="AKA32236.1"/>
    </source>
</evidence>
<evidence type="ECO:0000313" key="6">
    <source>
        <dbReference type="Proteomes" id="UP000280073"/>
    </source>
</evidence>
<accession>A0A0D5YKA9</accession>
<evidence type="ECO:0000313" key="8">
    <source>
        <dbReference type="Proteomes" id="UP000461234"/>
    </source>
</evidence>
<gene>
    <name evidence="1" type="ORF">ABUW_2510</name>
    <name evidence="4" type="ORF">EA686_28740</name>
    <name evidence="2" type="ORF">F2P40_07135</name>
    <name evidence="3" type="ORF">GNY86_19110</name>
</gene>
<evidence type="ECO:0000313" key="4">
    <source>
        <dbReference type="EMBL" id="RSR15178.1"/>
    </source>
</evidence>
<reference evidence="4 6" key="3">
    <citation type="submission" date="2018-10" db="EMBL/GenBank/DDBJ databases">
        <title>GWAS and RNA-Seq identify cryptic mechanisms of antimicrobial resistance in Acinetobacter baumannii.</title>
        <authorList>
            <person name="Sahl J.W."/>
        </authorList>
    </citation>
    <scope>NUCLEOTIDE SEQUENCE [LARGE SCALE GENOMIC DNA]</scope>
    <source>
        <strain evidence="4 6">TG28175</strain>
    </source>
</reference>
<dbReference type="EMBL" id="WPIP01000252">
    <property type="protein sequence ID" value="MVM93648.1"/>
    <property type="molecule type" value="Genomic_DNA"/>
</dbReference>
<dbReference type="Proteomes" id="UP000439424">
    <property type="component" value="Unassembled WGS sequence"/>
</dbReference>
<dbReference type="AlphaFoldDB" id="A0A0D5YKA9"/>
<reference evidence="2 8" key="4">
    <citation type="submission" date="2019-10" db="EMBL/GenBank/DDBJ databases">
        <title>Genetic environment of the oxa23 gene and comparative analysis of carbapenem resistant Acinetobacter baumannii isolates belonging to global clone 1, lineage 2 recovered in a burns hospital outbreak in 2012-2013.</title>
        <authorList>
            <person name="Douraghi M."/>
            <person name="Aris P."/>
            <person name="Kenyon J."/>
            <person name="Hamidian M."/>
        </authorList>
    </citation>
    <scope>NUCLEOTIDE SEQUENCE [LARGE SCALE GENOMIC DNA]</scope>
    <source>
        <strain evidence="2 8">ABS103</strain>
    </source>
</reference>
<proteinExistence type="predicted"/>
<evidence type="ECO:0000313" key="7">
    <source>
        <dbReference type="Proteomes" id="UP000439424"/>
    </source>
</evidence>
<dbReference type="Proteomes" id="UP000280073">
    <property type="component" value="Unassembled WGS sequence"/>
</dbReference>
<reference evidence="5" key="2">
    <citation type="submission" date="2015-03" db="EMBL/GenBank/DDBJ databases">
        <authorList>
            <person name="Gallagher L.A."/>
            <person name="Hayden H.S."/>
            <person name="Weiss E.J."/>
            <person name="Hager K.R."/>
            <person name="Ramage E."/>
            <person name="Radey M.R."/>
            <person name="Bydalek R."/>
            <person name="Manoil C."/>
            <person name="Miller S.I."/>
            <person name="Brittnacher M.J."/>
        </authorList>
    </citation>
    <scope>NUCLEOTIDE SEQUENCE [LARGE SCALE GENOMIC DNA]</scope>
    <source>
        <strain evidence="5">AB5075-UW</strain>
    </source>
</reference>
<organism evidence="1 5">
    <name type="scientific">Acinetobacter baumannii</name>
    <dbReference type="NCBI Taxonomy" id="470"/>
    <lineage>
        <taxon>Bacteria</taxon>
        <taxon>Pseudomonadati</taxon>
        <taxon>Pseudomonadota</taxon>
        <taxon>Gammaproteobacteria</taxon>
        <taxon>Moraxellales</taxon>
        <taxon>Moraxellaceae</taxon>
        <taxon>Acinetobacter</taxon>
        <taxon>Acinetobacter calcoaceticus/baumannii complex</taxon>
    </lineage>
</organism>
<dbReference type="Proteomes" id="UP000461234">
    <property type="component" value="Unassembled WGS sequence"/>
</dbReference>
<dbReference type="EMBL" id="WIOC01000006">
    <property type="protein sequence ID" value="MQR49100.1"/>
    <property type="molecule type" value="Genomic_DNA"/>
</dbReference>
<evidence type="ECO:0000313" key="3">
    <source>
        <dbReference type="EMBL" id="MVM93648.1"/>
    </source>
</evidence>
<reference evidence="3 7" key="5">
    <citation type="submission" date="2019-11" db="EMBL/GenBank/DDBJ databases">
        <title>Multidrug-resistant Acinetobacter baumannii moving toward extensively drug-resistant over fifteen years in South of Brazil.</title>
        <authorList>
            <person name="Fedrigo N.H."/>
            <person name="Cerdeira L."/>
            <person name="Fuga B."/>
            <person name="Marini P.V.B."/>
            <person name="Shinohara D.R."/>
            <person name="Carrara-Marroni F.E."/>
            <person name="Lincopan N."/>
            <person name="Tognim M.C.B."/>
        </authorList>
    </citation>
    <scope>NUCLEOTIDE SEQUENCE [LARGE SCALE GENOMIC DNA]</scope>
    <source>
        <strain evidence="3 7">Ac576</strain>
    </source>
</reference>
<reference evidence="1 5" key="1">
    <citation type="journal article" date="2015" name="J. Bacteriol.">
        <title>Resources for Genetic and Genomic Analysis of Emerging Pathogen Acinetobacter baumannii.</title>
        <authorList>
            <person name="Gallagher L.A."/>
            <person name="Ramage E."/>
            <person name="Weiss E.J."/>
            <person name="Radey M."/>
            <person name="Hayden H.S."/>
            <person name="Held K.G."/>
            <person name="Huse H.K."/>
            <person name="Zurawski D.V."/>
            <person name="Brittnacher M.J."/>
            <person name="Manoil C."/>
        </authorList>
    </citation>
    <scope>NUCLEOTIDE SEQUENCE [LARGE SCALE GENOMIC DNA]</scope>
    <source>
        <strain evidence="1 5">AB5075-UW</strain>
    </source>
</reference>
<dbReference type="Proteomes" id="UP000032746">
    <property type="component" value="Chromosome"/>
</dbReference>
<protein>
    <submittedName>
        <fullName evidence="1">Uncharacterized protein</fullName>
    </submittedName>
</protein>
<name>A0A0D5YKA9_ACIBA</name>
<dbReference type="PATRIC" id="fig|470.1314.peg.2088"/>